<keyword evidence="2" id="KW-1185">Reference proteome</keyword>
<evidence type="ECO:0000313" key="2">
    <source>
        <dbReference type="Proteomes" id="UP001158048"/>
    </source>
</evidence>
<sequence>METLTTTIDIGNTAFMLVCTSLVMLMTPGLAFFYGGLVSRQNVLTIMIQSFASMGWTTVIWFMFGYSMCFGPTWYGIIGDPTYYAFFNHVTPQAIFAANDAGIPLIVHIAYQMMFAIITPALITGAFANRVTFKAYMLFLTFWLIFVYFPFVHMIWSPNGLFAKWGVLDFAGGIVVHNTCGFAALASVMFVGARKKTGDRPHNVPLIALGTGLLWFGWYGFNAGSELRVDMITASSFLATDLSASFAAITWLIVERIHKKRTSFIGLLTGAVAGLATITPAAGYVSLTTACFIGVVAGCVCYATVVLVHKLGLDDALDVFGVHGMGGLIGSLLLGIFGSLAWNPNGANGLIFGGYEFFYKQVVVVVCSSIWAFVFTYLMLWVINRFITVRVTEASEHSGLDADQLGENAYER</sequence>
<comment type="caution">
    <text evidence="1">The sequence shown here is derived from an EMBL/GenBank/DDBJ whole genome shotgun (WGS) entry which is preliminary data.</text>
</comment>
<protein>
    <submittedName>
        <fullName evidence="1">Ammonium transporter, Amt family</fullName>
    </submittedName>
</protein>
<proteinExistence type="predicted"/>
<accession>A0ACD2UDD6</accession>
<name>A0ACD2UDD6_9PSED</name>
<organism evidence="1 2">
    <name type="scientific">Pseudomonas helmanticensis</name>
    <dbReference type="NCBI Taxonomy" id="1471381"/>
    <lineage>
        <taxon>Bacteria</taxon>
        <taxon>Pseudomonadati</taxon>
        <taxon>Pseudomonadota</taxon>
        <taxon>Gammaproteobacteria</taxon>
        <taxon>Pseudomonadales</taxon>
        <taxon>Pseudomonadaceae</taxon>
        <taxon>Pseudomonas</taxon>
    </lineage>
</organism>
<dbReference type="Proteomes" id="UP001158048">
    <property type="component" value="Unassembled WGS sequence"/>
</dbReference>
<evidence type="ECO:0000313" key="1">
    <source>
        <dbReference type="EMBL" id="SMQ30413.1"/>
    </source>
</evidence>
<reference evidence="1" key="1">
    <citation type="submission" date="2017-05" db="EMBL/GenBank/DDBJ databases">
        <authorList>
            <person name="Varghese N."/>
            <person name="Submissions S."/>
        </authorList>
    </citation>
    <scope>NUCLEOTIDE SEQUENCE</scope>
    <source>
        <strain evidence="1">LMG 28168</strain>
    </source>
</reference>
<gene>
    <name evidence="1" type="ORF">SAMN04488483_5412</name>
</gene>
<dbReference type="EMBL" id="FXUY01000002">
    <property type="protein sequence ID" value="SMQ30413.1"/>
    <property type="molecule type" value="Genomic_DNA"/>
</dbReference>